<gene>
    <name evidence="2" type="ORF">KUCA_T00001552001</name>
</gene>
<dbReference type="GO" id="GO:0005634">
    <property type="term" value="C:nucleus"/>
    <property type="evidence" value="ECO:0007669"/>
    <property type="project" value="InterPro"/>
</dbReference>
<accession>W6MLB7</accession>
<evidence type="ECO:0000256" key="1">
    <source>
        <dbReference type="SAM" id="MobiDB-lite"/>
    </source>
</evidence>
<dbReference type="AlphaFoldDB" id="W6MLB7"/>
<reference evidence="2" key="2">
    <citation type="submission" date="2014-02" db="EMBL/GenBank/DDBJ databases">
        <title>Complete DNA sequence of /Kuraishia capsulata/ illustrates novel genomic features among budding yeasts (/Saccharomycotina/).</title>
        <authorList>
            <person name="Morales L."/>
            <person name="Noel B."/>
            <person name="Porcel B."/>
            <person name="Marcet-Houben M."/>
            <person name="Hullo M-F."/>
            <person name="Sacerdot C."/>
            <person name="Tekaia F."/>
            <person name="Leh-Louis V."/>
            <person name="Despons L."/>
            <person name="Khanna V."/>
            <person name="Aury J-M."/>
            <person name="Barbe V."/>
            <person name="Couloux A."/>
            <person name="Labadie K."/>
            <person name="Pelletier E."/>
            <person name="Souciet J-L."/>
            <person name="Boekhout T."/>
            <person name="Gabaldon T."/>
            <person name="Wincker P."/>
            <person name="Dujon B."/>
        </authorList>
    </citation>
    <scope>NUCLEOTIDE SEQUENCE</scope>
    <source>
        <strain evidence="2">CBS 1993</strain>
    </source>
</reference>
<evidence type="ECO:0000313" key="3">
    <source>
        <dbReference type="Proteomes" id="UP000019384"/>
    </source>
</evidence>
<dbReference type="Pfam" id="PF10384">
    <property type="entry name" value="Scm3"/>
    <property type="match status" value="1"/>
</dbReference>
<proteinExistence type="predicted"/>
<protein>
    <submittedName>
        <fullName evidence="2">Uncharacterized protein</fullName>
    </submittedName>
</protein>
<dbReference type="STRING" id="1382522.W6MLB7"/>
<reference evidence="2" key="1">
    <citation type="submission" date="2013-12" db="EMBL/GenBank/DDBJ databases">
        <authorList>
            <person name="Genoscope - CEA"/>
        </authorList>
    </citation>
    <scope>NUCLEOTIDE SEQUENCE</scope>
    <source>
        <strain evidence="2">CBS 1993</strain>
    </source>
</reference>
<organism evidence="2 3">
    <name type="scientific">Kuraishia capsulata CBS 1993</name>
    <dbReference type="NCBI Taxonomy" id="1382522"/>
    <lineage>
        <taxon>Eukaryota</taxon>
        <taxon>Fungi</taxon>
        <taxon>Dikarya</taxon>
        <taxon>Ascomycota</taxon>
        <taxon>Saccharomycotina</taxon>
        <taxon>Pichiomycetes</taxon>
        <taxon>Pichiales</taxon>
        <taxon>Pichiaceae</taxon>
        <taxon>Kuraishia</taxon>
    </lineage>
</organism>
<feature type="region of interest" description="Disordered" evidence="1">
    <location>
        <begin position="370"/>
        <end position="394"/>
    </location>
</feature>
<evidence type="ECO:0000313" key="2">
    <source>
        <dbReference type="EMBL" id="CDK25582.1"/>
    </source>
</evidence>
<dbReference type="GeneID" id="34518982"/>
<keyword evidence="3" id="KW-1185">Reference proteome</keyword>
<name>W6MLB7_9ASCO</name>
<dbReference type="Gene3D" id="6.10.250.2010">
    <property type="match status" value="1"/>
</dbReference>
<dbReference type="GO" id="GO:0042393">
    <property type="term" value="F:histone binding"/>
    <property type="evidence" value="ECO:0007669"/>
    <property type="project" value="InterPro"/>
</dbReference>
<feature type="compositionally biased region" description="Polar residues" evidence="1">
    <location>
        <begin position="379"/>
        <end position="388"/>
    </location>
</feature>
<sequence length="438" mass="48793">MEDPLIPNRLEELDHLEYQKRKSGSLYKIRSLWSSIIEKYSAFDEEDQGDLIDLSTGRIVDDTGHVKSMRDPSSGYISVWHDYFDQEERSIASTEYRLKKKMGSRFKAPSVSIDLLVDSDYEDDLIPNKPLPPLSRVQKQKINMALSSASLHGPSSLVPRSKFKSATPRFSNELIPSTPTTTKRLGKKFSLGGGALIPATPLDPARRKLLLGANSEKKGLRLSKKPLSRAEYPLATPVSMSRISAKQGLQKPPRTPTFKQHVQLPQTPISSKRPNVFETPREKQIPDMGLIPMTPISIARQKRLLSSARYVTPAKTTGELIPATPGRSRALASLAISKGWGIPSFSNDLLSTPASNTRAKQRQREQLQKEQLQKEAQENGSPRPSKSDNLAFARPTKFRRLYQKPAEALDETLIGRTGAKTAVQAKVVSGDSNVFWNR</sequence>
<dbReference type="InterPro" id="IPR018465">
    <property type="entry name" value="Scm3/HJURP"/>
</dbReference>
<dbReference type="RefSeq" id="XP_022457594.1">
    <property type="nucleotide sequence ID" value="XM_022603744.1"/>
</dbReference>
<dbReference type="EMBL" id="HG793126">
    <property type="protein sequence ID" value="CDK25582.1"/>
    <property type="molecule type" value="Genomic_DNA"/>
</dbReference>
<dbReference type="OrthoDB" id="2420608at2759"/>
<dbReference type="HOGENOM" id="CLU_625642_0_0_1"/>
<dbReference type="Proteomes" id="UP000019384">
    <property type="component" value="Unassembled WGS sequence"/>
</dbReference>